<sequence length="220" mass="23877">MLNEIKGSSTVVDRAISGQGLSGTWQESPLVGADALMKSHQSGSPKAFRLTERPFLQLVNERGDTRDPAFVKAIQNVIGCVPPEKANTIARGNGYTMLWLGPDEWLVQSDAAHDASRAAPLEATLRDAFVGQFSAAVDIGSSYTVLDIDGPKTREVLSRGCPLDLHPKVFAEGQCAQNHYFKASMTLVPLGGDRFELVIRRSFADYFVKIMLDAAEPLIA</sequence>
<dbReference type="EC" id="1.5.3.1" evidence="1"/>
<reference evidence="2" key="1">
    <citation type="submission" date="2015-06" db="EMBL/GenBank/DDBJ databases">
        <title>Comparative genomics of Burkholderia leaf nodule symbionts.</title>
        <authorList>
            <person name="Carlier A."/>
            <person name="Eberl L."/>
            <person name="Pinto-Carbo M."/>
        </authorList>
    </citation>
    <scope>NUCLEOTIDE SEQUENCE [LARGE SCALE GENOMIC DNA]</scope>
    <source>
        <strain evidence="2">UZHbot4</strain>
    </source>
</reference>
<proteinExistence type="predicted"/>
<comment type="caution">
    <text evidence="1">The sequence shown here is derived from an EMBL/GenBank/DDBJ whole genome shotgun (WGS) entry which is preliminary data.</text>
</comment>
<keyword evidence="1" id="KW-0560">Oxidoreductase</keyword>
<evidence type="ECO:0000313" key="1">
    <source>
        <dbReference type="EMBL" id="KND60085.1"/>
    </source>
</evidence>
<dbReference type="InterPro" id="IPR007375">
    <property type="entry name" value="SoxG"/>
</dbReference>
<name>A0A0L0MCW1_9BURK</name>
<dbReference type="SUPFAM" id="SSF103025">
    <property type="entry name" value="Folate-binding domain"/>
    <property type="match status" value="1"/>
</dbReference>
<protein>
    <submittedName>
        <fullName evidence="1">Sarcosine oxidase gamma subunit</fullName>
        <ecNumber evidence="1">1.5.3.1</ecNumber>
    </submittedName>
</protein>
<dbReference type="Pfam" id="PF04268">
    <property type="entry name" value="SoxG"/>
    <property type="match status" value="1"/>
</dbReference>
<dbReference type="PATRIC" id="fig|242163.4.peg.6725"/>
<evidence type="ECO:0000313" key="2">
    <source>
        <dbReference type="Proteomes" id="UP000036959"/>
    </source>
</evidence>
<accession>A0A0L0MCW1</accession>
<dbReference type="Proteomes" id="UP000036959">
    <property type="component" value="Unassembled WGS sequence"/>
</dbReference>
<dbReference type="Gene3D" id="3.30.70.1520">
    <property type="entry name" value="Heterotetrameric sarcosine oxidase"/>
    <property type="match status" value="1"/>
</dbReference>
<dbReference type="InterPro" id="IPR027266">
    <property type="entry name" value="TrmE/GcvT-like"/>
</dbReference>
<dbReference type="GO" id="GO:0008115">
    <property type="term" value="F:sarcosine oxidase activity"/>
    <property type="evidence" value="ECO:0007669"/>
    <property type="project" value="UniProtKB-EC"/>
</dbReference>
<dbReference type="AlphaFoldDB" id="A0A0L0MCW1"/>
<dbReference type="OrthoDB" id="9814782at2"/>
<dbReference type="Gene3D" id="3.30.1360.120">
    <property type="entry name" value="Probable tRNA modification gtpase trme, domain 1"/>
    <property type="match status" value="1"/>
</dbReference>
<gene>
    <name evidence="1" type="ORF">BVER_00090</name>
</gene>
<dbReference type="EMBL" id="LFJJ01000083">
    <property type="protein sequence ID" value="KND60085.1"/>
    <property type="molecule type" value="Genomic_DNA"/>
</dbReference>
<organism evidence="1 2">
    <name type="scientific">Candidatus Burkholderia verschuerenii</name>
    <dbReference type="NCBI Taxonomy" id="242163"/>
    <lineage>
        <taxon>Bacteria</taxon>
        <taxon>Pseudomonadati</taxon>
        <taxon>Pseudomonadota</taxon>
        <taxon>Betaproteobacteria</taxon>
        <taxon>Burkholderiales</taxon>
        <taxon>Burkholderiaceae</taxon>
        <taxon>Burkholderia</taxon>
    </lineage>
</organism>
<dbReference type="RefSeq" id="WP_050454070.1">
    <property type="nucleotide sequence ID" value="NZ_LFJJ01000083.1"/>
</dbReference>
<keyword evidence="2" id="KW-1185">Reference proteome</keyword>